<dbReference type="Proteomes" id="UP000426246">
    <property type="component" value="Chromosome"/>
</dbReference>
<dbReference type="AlphaFoldDB" id="A0A6B8RI66"/>
<evidence type="ECO:0000313" key="2">
    <source>
        <dbReference type="Proteomes" id="UP000426246"/>
    </source>
</evidence>
<accession>A0A6B8RI66</accession>
<name>A0A6B8RI66_9BACL</name>
<dbReference type="RefSeq" id="WP_155700975.1">
    <property type="nucleotide sequence ID" value="NZ_CP034235.1"/>
</dbReference>
<sequence>MLHNTKQDTGEILVSQYNSILVGPDATVYAAIVSRGIVKVAESGKQDLLLEGWPPNTTVNRLQMYNNTLYACTSQGLFLYRNQEWKATEIQIPCYQIRENGGFGFAATASGLWCGSGHQWKCSAFAGKTVYDFISLPHFLIVGLSEGIFFYKRDTFDWGKLYEGHSITSLAVFYNQLIATTDQGEFIVGTSRDHFEALRFGEMFCQPFNF</sequence>
<gene>
    <name evidence="1" type="ORF">EHS13_14185</name>
</gene>
<dbReference type="KEGG" id="ppsc:EHS13_14185"/>
<dbReference type="OrthoDB" id="2545093at2"/>
<keyword evidence="2" id="KW-1185">Reference proteome</keyword>
<reference evidence="2" key="1">
    <citation type="submission" date="2018-11" db="EMBL/GenBank/DDBJ databases">
        <title>Complete genome sequence of Paenibacillus sp. ML311-T8.</title>
        <authorList>
            <person name="Nam Y.-D."/>
            <person name="Kang J."/>
            <person name="Chung W.-H."/>
            <person name="Park Y.S."/>
        </authorList>
    </citation>
    <scope>NUCLEOTIDE SEQUENCE [LARGE SCALE GENOMIC DNA]</scope>
    <source>
        <strain evidence="2">ML311-T8</strain>
    </source>
</reference>
<evidence type="ECO:0000313" key="1">
    <source>
        <dbReference type="EMBL" id="QGQ95940.1"/>
    </source>
</evidence>
<protein>
    <submittedName>
        <fullName evidence="1">Uncharacterized protein</fullName>
    </submittedName>
</protein>
<proteinExistence type="predicted"/>
<organism evidence="1 2">
    <name type="scientific">Paenibacillus psychroresistens</name>
    <dbReference type="NCBI Taxonomy" id="1778678"/>
    <lineage>
        <taxon>Bacteria</taxon>
        <taxon>Bacillati</taxon>
        <taxon>Bacillota</taxon>
        <taxon>Bacilli</taxon>
        <taxon>Bacillales</taxon>
        <taxon>Paenibacillaceae</taxon>
        <taxon>Paenibacillus</taxon>
    </lineage>
</organism>
<dbReference type="EMBL" id="CP034235">
    <property type="protein sequence ID" value="QGQ95940.1"/>
    <property type="molecule type" value="Genomic_DNA"/>
</dbReference>